<dbReference type="Proteomes" id="UP000559809">
    <property type="component" value="Unassembled WGS sequence"/>
</dbReference>
<evidence type="ECO:0000313" key="3">
    <source>
        <dbReference type="EMBL" id="NYT49239.1"/>
    </source>
</evidence>
<name>A0A853FYU1_9BURK</name>
<dbReference type="Gene3D" id="3.40.190.10">
    <property type="entry name" value="Periplasmic binding protein-like II"/>
    <property type="match status" value="1"/>
</dbReference>
<dbReference type="InterPro" id="IPR005064">
    <property type="entry name" value="BUG"/>
</dbReference>
<dbReference type="EMBL" id="JACCEM010000004">
    <property type="protein sequence ID" value="NYT49239.1"/>
    <property type="molecule type" value="Genomic_DNA"/>
</dbReference>
<keyword evidence="4" id="KW-1185">Reference proteome</keyword>
<feature type="chain" id="PRO_5032805092" evidence="2">
    <location>
        <begin position="36"/>
        <end position="339"/>
    </location>
</feature>
<dbReference type="InterPro" id="IPR042100">
    <property type="entry name" value="Bug_dom1"/>
</dbReference>
<accession>A0A853FYU1</accession>
<dbReference type="PIRSF" id="PIRSF017082">
    <property type="entry name" value="YflP"/>
    <property type="match status" value="1"/>
</dbReference>
<evidence type="ECO:0000256" key="2">
    <source>
        <dbReference type="SAM" id="SignalP"/>
    </source>
</evidence>
<dbReference type="AlphaFoldDB" id="A0A853FYU1"/>
<proteinExistence type="inferred from homology"/>
<comment type="caution">
    <text evidence="3">The sequence shown here is derived from an EMBL/GenBank/DDBJ whole genome shotgun (WGS) entry which is preliminary data.</text>
</comment>
<dbReference type="PROSITE" id="PS51318">
    <property type="entry name" value="TAT"/>
    <property type="match status" value="1"/>
</dbReference>
<evidence type="ECO:0000256" key="1">
    <source>
        <dbReference type="ARBA" id="ARBA00006987"/>
    </source>
</evidence>
<sequence length="339" mass="35256">MSHSIVPSFQPHRRSLIAAALAAVLGAAAVLPAAAQGDGAAGYPNKPVKLVVPFAPGGPTDITARLIGEALSKKWNQPVVMENRAGAGGTIGAASVAKAAPDGYTLVLGVTGSHSIAGSLYKQLPYDPQADFEPISRAVIYPNAILANPALPANNLQELIALAKKDKELHSYGTDGNGTASHLTMELLKERGGFKLDAVQYKGASPMLNDLAAGFIQVGITGLPSAETLLQAGKVKLIAITTDKDYSEKGYPTIAGQGFPGFAAAPWSGLFAPKGTPKEIVAKISKDVNEIMNSAEMKEKMKGLGLQPLPNTPEQFKTELAQEAANWAKAVEISGARAE</sequence>
<evidence type="ECO:0000313" key="4">
    <source>
        <dbReference type="Proteomes" id="UP000559809"/>
    </source>
</evidence>
<dbReference type="Pfam" id="PF03401">
    <property type="entry name" value="TctC"/>
    <property type="match status" value="1"/>
</dbReference>
<dbReference type="PANTHER" id="PTHR42928:SF5">
    <property type="entry name" value="BLR1237 PROTEIN"/>
    <property type="match status" value="1"/>
</dbReference>
<dbReference type="InterPro" id="IPR006311">
    <property type="entry name" value="TAT_signal"/>
</dbReference>
<gene>
    <name evidence="3" type="ORF">H0A72_07940</name>
</gene>
<dbReference type="SUPFAM" id="SSF53850">
    <property type="entry name" value="Periplasmic binding protein-like II"/>
    <property type="match status" value="1"/>
</dbReference>
<dbReference type="RefSeq" id="WP_180154549.1">
    <property type="nucleotide sequence ID" value="NZ_JACCEM010000004.1"/>
</dbReference>
<dbReference type="Gene3D" id="3.40.190.150">
    <property type="entry name" value="Bordetella uptake gene, domain 1"/>
    <property type="match status" value="1"/>
</dbReference>
<comment type="similarity">
    <text evidence="1">Belongs to the UPF0065 (bug) family.</text>
</comment>
<feature type="signal peptide" evidence="2">
    <location>
        <begin position="1"/>
        <end position="35"/>
    </location>
</feature>
<keyword evidence="2" id="KW-0732">Signal</keyword>
<organism evidence="3 4">
    <name type="scientific">Parapusillimonas granuli</name>
    <dbReference type="NCBI Taxonomy" id="380911"/>
    <lineage>
        <taxon>Bacteria</taxon>
        <taxon>Pseudomonadati</taxon>
        <taxon>Pseudomonadota</taxon>
        <taxon>Betaproteobacteria</taxon>
        <taxon>Burkholderiales</taxon>
        <taxon>Alcaligenaceae</taxon>
        <taxon>Parapusillimonas</taxon>
    </lineage>
</organism>
<protein>
    <submittedName>
        <fullName evidence="3">Tripartite tricarboxylate transporter substrate binding protein</fullName>
    </submittedName>
</protein>
<dbReference type="PANTHER" id="PTHR42928">
    <property type="entry name" value="TRICARBOXYLATE-BINDING PROTEIN"/>
    <property type="match status" value="1"/>
</dbReference>
<reference evidence="3 4" key="1">
    <citation type="submission" date="2020-07" db="EMBL/GenBank/DDBJ databases">
        <title>Taxonomic revisions and descriptions of new bacterial species based on genomic comparisons in the high-G+C-content subgroup of the family Alcaligenaceae.</title>
        <authorList>
            <person name="Szabo A."/>
            <person name="Felfoldi T."/>
        </authorList>
    </citation>
    <scope>NUCLEOTIDE SEQUENCE [LARGE SCALE GENOMIC DNA]</scope>
    <source>
        <strain evidence="3 4">LMG 24012</strain>
    </source>
</reference>